<dbReference type="EMBL" id="CAJHNH020000403">
    <property type="protein sequence ID" value="CAG5117418.1"/>
    <property type="molecule type" value="Genomic_DNA"/>
</dbReference>
<feature type="region of interest" description="Disordered" evidence="1">
    <location>
        <begin position="1"/>
        <end position="69"/>
    </location>
</feature>
<feature type="region of interest" description="Disordered" evidence="1">
    <location>
        <begin position="225"/>
        <end position="245"/>
    </location>
</feature>
<dbReference type="InterPro" id="IPR036305">
    <property type="entry name" value="RGS_sf"/>
</dbReference>
<reference evidence="3" key="1">
    <citation type="submission" date="2021-04" db="EMBL/GenBank/DDBJ databases">
        <authorList>
            <consortium name="Molecular Ecology Group"/>
        </authorList>
    </citation>
    <scope>NUCLEOTIDE SEQUENCE</scope>
</reference>
<name>A0A8S3YMA0_9EUPU</name>
<keyword evidence="4" id="KW-1185">Reference proteome</keyword>
<feature type="region of interest" description="Disordered" evidence="1">
    <location>
        <begin position="276"/>
        <end position="299"/>
    </location>
</feature>
<feature type="region of interest" description="Disordered" evidence="1">
    <location>
        <begin position="604"/>
        <end position="627"/>
    </location>
</feature>
<evidence type="ECO:0000313" key="4">
    <source>
        <dbReference type="Proteomes" id="UP000678393"/>
    </source>
</evidence>
<dbReference type="AlphaFoldDB" id="A0A8S3YMA0"/>
<evidence type="ECO:0000256" key="1">
    <source>
        <dbReference type="SAM" id="MobiDB-lite"/>
    </source>
</evidence>
<dbReference type="InterPro" id="IPR044926">
    <property type="entry name" value="RGS_subdomain_2"/>
</dbReference>
<dbReference type="InterPro" id="IPR052246">
    <property type="entry name" value="Cell_Polariz_PKAAnc"/>
</dbReference>
<sequence>MPLFRRKTAEKQAKPPTSVPVLPGSDVHRSASSRSNRSLPHSPSTPDSWGEGSSLGIPCGTVNGNVPGEKRPRTLMLTESVLQDGQDILADSLESPLRTSSRLSKTLLEVIRDKDALACFKSFLSGQKADHLIQFWCDAESFHASTLTRMRTHTLQSLSKSSLHKRRSNSFRQAADIPCEAAGIVSSSKADANACDSRVLTRTDPQNSLGSVKYQERRHFSESSACEEGYSKRLTVPDGQSSSQNFLSQKLDNLSSKPSSDSAQRRTDDKASGVFVYDHTHKPPDPESSAFDISKSSTERRPVIEMLDVRCGSPSSSTLPVGPSELNLTATNSQHMKPAALSQQPSDAEEPGVLKSPSELSQEDIAQRLKKSIERDAVTIFSTYIAKDAPQPIGVDDMLRSDVISKICKENGEVDPECFLGCQRFALNRLDVEYFQSFRDSEFHCRHQVNVLTTEKVYLADILFNENALCYFMEYMEQEGASDLMQMWLAADNFQQQLTSTTGCYDPEQAQNDAMVIYDRYFSLQATNPIGFDDKLRFEVEGNICREGGPLPDCFTKAKNIVLKILDKVYFAGYLQGHIYYRYLSDLLSTVQISEDMPSKHFLKGHRRAESDASSEHSVGSQSTGAESVVSRNTLLAVDTRKLRKGSTIEGDFSMSMDMFNPDVLWKRPDANNLSLGCVNELGQFVSRFEHGSETEKKKGPILFKRRKDKEKEEEEMALRIARMIISDVNTMTKTGETMLSKPNS</sequence>
<accession>A0A8S3YMA0</accession>
<feature type="compositionally biased region" description="Polar residues" evidence="1">
    <location>
        <begin position="616"/>
        <end position="627"/>
    </location>
</feature>
<feature type="domain" description="RGS" evidence="2">
    <location>
        <begin position="458"/>
        <end position="584"/>
    </location>
</feature>
<dbReference type="SMART" id="SM00315">
    <property type="entry name" value="RGS"/>
    <property type="match status" value="2"/>
</dbReference>
<dbReference type="Pfam" id="PF00615">
    <property type="entry name" value="RGS"/>
    <property type="match status" value="2"/>
</dbReference>
<evidence type="ECO:0000313" key="3">
    <source>
        <dbReference type="EMBL" id="CAG5117418.1"/>
    </source>
</evidence>
<dbReference type="CDD" id="cd08721">
    <property type="entry name" value="RGS_AKAP2_2"/>
    <property type="match status" value="1"/>
</dbReference>
<dbReference type="GO" id="GO:0008104">
    <property type="term" value="P:intracellular protein localization"/>
    <property type="evidence" value="ECO:0007669"/>
    <property type="project" value="TreeGrafter"/>
</dbReference>
<dbReference type="OrthoDB" id="5584247at2759"/>
<protein>
    <recommendedName>
        <fullName evidence="2">RGS domain-containing protein</fullName>
    </recommendedName>
</protein>
<proteinExistence type="predicted"/>
<dbReference type="GO" id="GO:0005886">
    <property type="term" value="C:plasma membrane"/>
    <property type="evidence" value="ECO:0007669"/>
    <property type="project" value="TreeGrafter"/>
</dbReference>
<dbReference type="InterPro" id="IPR016137">
    <property type="entry name" value="RGS"/>
</dbReference>
<dbReference type="GO" id="GO:0005739">
    <property type="term" value="C:mitochondrion"/>
    <property type="evidence" value="ECO:0007669"/>
    <property type="project" value="TreeGrafter"/>
</dbReference>
<dbReference type="PROSITE" id="PS50132">
    <property type="entry name" value="RGS"/>
    <property type="match status" value="2"/>
</dbReference>
<feature type="compositionally biased region" description="Polar residues" evidence="1">
    <location>
        <begin position="30"/>
        <end position="47"/>
    </location>
</feature>
<feature type="region of interest" description="Disordered" evidence="1">
    <location>
        <begin position="335"/>
        <end position="360"/>
    </location>
</feature>
<dbReference type="SUPFAM" id="SSF48097">
    <property type="entry name" value="Regulator of G-protein signaling, RGS"/>
    <property type="match status" value="2"/>
</dbReference>
<evidence type="ECO:0000259" key="2">
    <source>
        <dbReference type="PROSITE" id="PS50132"/>
    </source>
</evidence>
<comment type="caution">
    <text evidence="3">The sequence shown here is derived from an EMBL/GenBank/DDBJ whole genome shotgun (WGS) entry which is preliminary data.</text>
</comment>
<dbReference type="Gene3D" id="1.10.167.10">
    <property type="entry name" value="Regulator of G-protein Signalling 4, domain 2"/>
    <property type="match status" value="3"/>
</dbReference>
<feature type="domain" description="RGS" evidence="2">
    <location>
        <begin position="355"/>
        <end position="446"/>
    </location>
</feature>
<gene>
    <name evidence="3" type="ORF">CUNI_LOCUS2976</name>
</gene>
<dbReference type="Proteomes" id="UP000678393">
    <property type="component" value="Unassembled WGS sequence"/>
</dbReference>
<dbReference type="PANTHER" id="PTHR13155">
    <property type="entry name" value="A-KINASE ANCHOR PROTEINS"/>
    <property type="match status" value="1"/>
</dbReference>
<dbReference type="PANTHER" id="PTHR13155:SF1">
    <property type="entry name" value="A-KINASE ANCHOR PROTEIN 10, MITOCHONDRIAL"/>
    <property type="match status" value="1"/>
</dbReference>
<organism evidence="3 4">
    <name type="scientific">Candidula unifasciata</name>
    <dbReference type="NCBI Taxonomy" id="100452"/>
    <lineage>
        <taxon>Eukaryota</taxon>
        <taxon>Metazoa</taxon>
        <taxon>Spiralia</taxon>
        <taxon>Lophotrochozoa</taxon>
        <taxon>Mollusca</taxon>
        <taxon>Gastropoda</taxon>
        <taxon>Heterobranchia</taxon>
        <taxon>Euthyneura</taxon>
        <taxon>Panpulmonata</taxon>
        <taxon>Eupulmonata</taxon>
        <taxon>Stylommatophora</taxon>
        <taxon>Helicina</taxon>
        <taxon>Helicoidea</taxon>
        <taxon>Geomitridae</taxon>
        <taxon>Candidula</taxon>
    </lineage>
</organism>
<feature type="compositionally biased region" description="Polar residues" evidence="1">
    <location>
        <begin position="335"/>
        <end position="346"/>
    </location>
</feature>
<dbReference type="FunFam" id="1.10.167.10:FF:000005">
    <property type="entry name" value="Putative A-kinase anchor protein 10 mitochondrial"/>
    <property type="match status" value="1"/>
</dbReference>